<evidence type="ECO:0000256" key="1">
    <source>
        <dbReference type="SAM" id="Phobius"/>
    </source>
</evidence>
<keyword evidence="1" id="KW-0472">Membrane</keyword>
<feature type="transmembrane region" description="Helical" evidence="1">
    <location>
        <begin position="133"/>
        <end position="155"/>
    </location>
</feature>
<dbReference type="AlphaFoldDB" id="A0A931CAX7"/>
<comment type="caution">
    <text evidence="2">The sequence shown here is derived from an EMBL/GenBank/DDBJ whole genome shotgun (WGS) entry which is preliminary data.</text>
</comment>
<feature type="transmembrane region" description="Helical" evidence="1">
    <location>
        <begin position="90"/>
        <end position="113"/>
    </location>
</feature>
<organism evidence="2 3">
    <name type="scientific">Actinoplanes aureus</name>
    <dbReference type="NCBI Taxonomy" id="2792083"/>
    <lineage>
        <taxon>Bacteria</taxon>
        <taxon>Bacillati</taxon>
        <taxon>Actinomycetota</taxon>
        <taxon>Actinomycetes</taxon>
        <taxon>Micromonosporales</taxon>
        <taxon>Micromonosporaceae</taxon>
        <taxon>Actinoplanes</taxon>
    </lineage>
</organism>
<protein>
    <recommendedName>
        <fullName evidence="4">DUF4386 family protein</fullName>
    </recommendedName>
</protein>
<name>A0A931CAX7_9ACTN</name>
<accession>A0A931CAX7</accession>
<evidence type="ECO:0000313" key="3">
    <source>
        <dbReference type="Proteomes" id="UP000598146"/>
    </source>
</evidence>
<gene>
    <name evidence="2" type="ORF">I4J89_28250</name>
</gene>
<sequence length="217" mass="21038">MMSPSPDPGAWSGALAGVSFVGGVASAMALADSPYPRPGTDVAAVQAYFQGSSGPARVSVIGQLVSAVSLGRFTMSVARLAGRSGARARLLRAAAIAGGSVAVGSLVVSALGSAALTGRPGEREGTARSLHRLVFAAGGPVHTSAFGLLVGVLAVAGLRTGELPRPLAAAGLGSAVAGLLSPLAFPVQSAAVLIPAGRVSGLLVSGIAGARLARRAG</sequence>
<evidence type="ECO:0000313" key="2">
    <source>
        <dbReference type="EMBL" id="MBG0565354.1"/>
    </source>
</evidence>
<dbReference type="EMBL" id="JADQTO010000014">
    <property type="protein sequence ID" value="MBG0565354.1"/>
    <property type="molecule type" value="Genomic_DNA"/>
</dbReference>
<feature type="transmembrane region" description="Helical" evidence="1">
    <location>
        <begin position="167"/>
        <end position="185"/>
    </location>
</feature>
<keyword evidence="1" id="KW-1133">Transmembrane helix</keyword>
<feature type="transmembrane region" description="Helical" evidence="1">
    <location>
        <begin position="191"/>
        <end position="213"/>
    </location>
</feature>
<reference evidence="2" key="1">
    <citation type="submission" date="2020-11" db="EMBL/GenBank/DDBJ databases">
        <title>Isolation and identification of active actinomycetes.</title>
        <authorList>
            <person name="Sun X."/>
        </authorList>
    </citation>
    <scope>NUCLEOTIDE SEQUENCE</scope>
    <source>
        <strain evidence="2">NEAU-A11</strain>
    </source>
</reference>
<evidence type="ECO:0008006" key="4">
    <source>
        <dbReference type="Google" id="ProtNLM"/>
    </source>
</evidence>
<dbReference type="RefSeq" id="WP_196417112.1">
    <property type="nucleotide sequence ID" value="NZ_JADQTO010000014.1"/>
</dbReference>
<dbReference type="Proteomes" id="UP000598146">
    <property type="component" value="Unassembled WGS sequence"/>
</dbReference>
<keyword evidence="1" id="KW-0812">Transmembrane</keyword>
<proteinExistence type="predicted"/>
<keyword evidence="3" id="KW-1185">Reference proteome</keyword>